<evidence type="ECO:0000256" key="10">
    <source>
        <dbReference type="RuleBase" id="RU363013"/>
    </source>
</evidence>
<comment type="pathway">
    <text evidence="9 10">Carbohydrate biosynthesis; gluconeogenesis.</text>
</comment>
<keyword evidence="8 9" id="KW-0413">Isomerase</keyword>
<evidence type="ECO:0000256" key="1">
    <source>
        <dbReference type="ARBA" id="ARBA00004680"/>
    </source>
</evidence>
<dbReference type="PROSITE" id="PS51440">
    <property type="entry name" value="TIM_2"/>
    <property type="match status" value="1"/>
</dbReference>
<comment type="function">
    <text evidence="9">Involved in the gluconeogenesis. Catalyzes stereospecifically the conversion of dihydroxyacetone phosphate (DHAP) to D-glyceraldehyde-3-phosphate (G3P).</text>
</comment>
<dbReference type="GO" id="GO:0005829">
    <property type="term" value="C:cytosol"/>
    <property type="evidence" value="ECO:0007669"/>
    <property type="project" value="TreeGrafter"/>
</dbReference>
<dbReference type="Gene3D" id="3.20.20.70">
    <property type="entry name" value="Aldolase class I"/>
    <property type="match status" value="1"/>
</dbReference>
<dbReference type="GO" id="GO:0004807">
    <property type="term" value="F:triose-phosphate isomerase activity"/>
    <property type="evidence" value="ECO:0007669"/>
    <property type="project" value="UniProtKB-UniRule"/>
</dbReference>
<evidence type="ECO:0000256" key="2">
    <source>
        <dbReference type="ARBA" id="ARBA00007422"/>
    </source>
</evidence>
<gene>
    <name evidence="9" type="primary">tpiA</name>
    <name evidence="11" type="ORF">F9B85_09780</name>
</gene>
<comment type="pathway">
    <text evidence="1 9 10">Carbohydrate degradation; glycolysis; D-glyceraldehyde 3-phosphate from glycerone phosphate: step 1/1.</text>
</comment>
<evidence type="ECO:0000313" key="12">
    <source>
        <dbReference type="Proteomes" id="UP000468766"/>
    </source>
</evidence>
<dbReference type="InterPro" id="IPR020861">
    <property type="entry name" value="Triosephosphate_isomerase_AS"/>
</dbReference>
<accession>A0A6I0EXW1</accession>
<dbReference type="FunFam" id="3.20.20.70:FF:000016">
    <property type="entry name" value="Triosephosphate isomerase"/>
    <property type="match status" value="1"/>
</dbReference>
<dbReference type="HAMAP" id="MF_00147_B">
    <property type="entry name" value="TIM_B"/>
    <property type="match status" value="1"/>
</dbReference>
<reference evidence="11 12" key="1">
    <citation type="submission" date="2019-10" db="EMBL/GenBank/DDBJ databases">
        <title>Whole-genome sequence of the extremophile Heliorestis acidaminivorans DSM 24790.</title>
        <authorList>
            <person name="Kyndt J.A."/>
            <person name="Meyer T.E."/>
        </authorList>
    </citation>
    <scope>NUCLEOTIDE SEQUENCE [LARGE SCALE GENOMIC DNA]</scope>
    <source>
        <strain evidence="11 12">DSM 24790</strain>
    </source>
</reference>
<dbReference type="InterPro" id="IPR022896">
    <property type="entry name" value="TrioseP_Isoase_bac/euk"/>
</dbReference>
<protein>
    <recommendedName>
        <fullName evidence="4 9">Triosephosphate isomerase</fullName>
        <shortName evidence="9">TIM</shortName>
        <shortName evidence="9">TPI</shortName>
        <ecNumber evidence="3 9">5.3.1.1</ecNumber>
    </recommendedName>
    <alternativeName>
        <fullName evidence="9">Triose-phosphate isomerase</fullName>
    </alternativeName>
</protein>
<dbReference type="InterPro" id="IPR000652">
    <property type="entry name" value="Triosephosphate_isomerase"/>
</dbReference>
<feature type="binding site" evidence="9">
    <location>
        <position position="212"/>
    </location>
    <ligand>
        <name>substrate</name>
    </ligand>
</feature>
<evidence type="ECO:0000313" key="11">
    <source>
        <dbReference type="EMBL" id="KAB2952093.1"/>
    </source>
</evidence>
<feature type="active site" description="Proton acceptor" evidence="9">
    <location>
        <position position="167"/>
    </location>
</feature>
<comment type="similarity">
    <text evidence="2 9 10">Belongs to the triosephosphate isomerase family.</text>
</comment>
<evidence type="ECO:0000256" key="3">
    <source>
        <dbReference type="ARBA" id="ARBA00011940"/>
    </source>
</evidence>
<dbReference type="UniPathway" id="UPA00109">
    <property type="reaction ID" value="UER00189"/>
</dbReference>
<dbReference type="NCBIfam" id="TIGR00419">
    <property type="entry name" value="tim"/>
    <property type="match status" value="1"/>
</dbReference>
<feature type="active site" description="Electrophile" evidence="9">
    <location>
        <position position="95"/>
    </location>
</feature>
<keyword evidence="7 9" id="KW-0324">Glycolysis</keyword>
<comment type="catalytic activity">
    <reaction evidence="9 10">
        <text>D-glyceraldehyde 3-phosphate = dihydroxyacetone phosphate</text>
        <dbReference type="Rhea" id="RHEA:18585"/>
        <dbReference type="ChEBI" id="CHEBI:57642"/>
        <dbReference type="ChEBI" id="CHEBI:59776"/>
        <dbReference type="EC" id="5.3.1.1"/>
    </reaction>
</comment>
<evidence type="ECO:0000256" key="9">
    <source>
        <dbReference type="HAMAP-Rule" id="MF_00147"/>
    </source>
</evidence>
<feature type="binding site" evidence="9">
    <location>
        <begin position="233"/>
        <end position="234"/>
    </location>
    <ligand>
        <name>substrate</name>
    </ligand>
</feature>
<evidence type="ECO:0000256" key="7">
    <source>
        <dbReference type="ARBA" id="ARBA00023152"/>
    </source>
</evidence>
<keyword evidence="5 9" id="KW-0312">Gluconeogenesis</keyword>
<evidence type="ECO:0000256" key="6">
    <source>
        <dbReference type="ARBA" id="ARBA00022490"/>
    </source>
</evidence>
<dbReference type="GO" id="GO:0006096">
    <property type="term" value="P:glycolytic process"/>
    <property type="evidence" value="ECO:0007669"/>
    <property type="project" value="UniProtKB-UniRule"/>
</dbReference>
<dbReference type="GO" id="GO:0006094">
    <property type="term" value="P:gluconeogenesis"/>
    <property type="evidence" value="ECO:0007669"/>
    <property type="project" value="UniProtKB-UniRule"/>
</dbReference>
<keyword evidence="6 9" id="KW-0963">Cytoplasm</keyword>
<keyword evidence="12" id="KW-1185">Reference proteome</keyword>
<dbReference type="InterPro" id="IPR013785">
    <property type="entry name" value="Aldolase_TIM"/>
</dbReference>
<dbReference type="InterPro" id="IPR035990">
    <property type="entry name" value="TIM_sf"/>
</dbReference>
<organism evidence="11 12">
    <name type="scientific">Heliorestis acidaminivorans</name>
    <dbReference type="NCBI Taxonomy" id="553427"/>
    <lineage>
        <taxon>Bacteria</taxon>
        <taxon>Bacillati</taxon>
        <taxon>Bacillota</taxon>
        <taxon>Clostridia</taxon>
        <taxon>Eubacteriales</taxon>
        <taxon>Heliobacteriaceae</taxon>
        <taxon>Heliorestis</taxon>
    </lineage>
</organism>
<evidence type="ECO:0000256" key="5">
    <source>
        <dbReference type="ARBA" id="ARBA00022432"/>
    </source>
</evidence>
<dbReference type="SUPFAM" id="SSF51351">
    <property type="entry name" value="Triosephosphate isomerase (TIM)"/>
    <property type="match status" value="1"/>
</dbReference>
<comment type="subcellular location">
    <subcellularLocation>
        <location evidence="9 10">Cytoplasm</location>
    </subcellularLocation>
</comment>
<sequence>MRVPVLAGNWKMYMTPTESQSMIDQLIPLIEDLQNRKVVLCPPYTSLSVLSKAIEGSPIQLGAQNMYPVDEGAFTGEVSPKMLQALQCSYVIIGHSERRQYFGETDSSVAEKTLKALQYNLTPIVCVGETLEQREEKLTEPTIEIQIRKGLAPLVAGQFEKVIIAYEPVWAIGTGRTASPEDAQDVCAFIRTIVASIAGDEAQKVPILYGGSVKPENIKELMSQPDIDGALVGGASLKAESFARIVRFEEQ</sequence>
<dbReference type="EC" id="5.3.1.1" evidence="3 9"/>
<dbReference type="PANTHER" id="PTHR21139">
    <property type="entry name" value="TRIOSEPHOSPHATE ISOMERASE"/>
    <property type="match status" value="1"/>
</dbReference>
<dbReference type="RefSeq" id="WP_151620391.1">
    <property type="nucleotide sequence ID" value="NZ_WBXO01000007.1"/>
</dbReference>
<dbReference type="PROSITE" id="PS00171">
    <property type="entry name" value="TIM_1"/>
    <property type="match status" value="1"/>
</dbReference>
<comment type="caution">
    <text evidence="11">The sequence shown here is derived from an EMBL/GenBank/DDBJ whole genome shotgun (WGS) entry which is preliminary data.</text>
</comment>
<dbReference type="AlphaFoldDB" id="A0A6I0EXW1"/>
<dbReference type="OrthoDB" id="9809429at2"/>
<comment type="subunit">
    <text evidence="9 10">Homodimer.</text>
</comment>
<evidence type="ECO:0000256" key="4">
    <source>
        <dbReference type="ARBA" id="ARBA00019397"/>
    </source>
</evidence>
<feature type="binding site" evidence="9">
    <location>
        <begin position="9"/>
        <end position="11"/>
    </location>
    <ligand>
        <name>substrate</name>
    </ligand>
</feature>
<dbReference type="GO" id="GO:0019563">
    <property type="term" value="P:glycerol catabolic process"/>
    <property type="evidence" value="ECO:0007669"/>
    <property type="project" value="TreeGrafter"/>
</dbReference>
<dbReference type="Pfam" id="PF00121">
    <property type="entry name" value="TIM"/>
    <property type="match status" value="1"/>
</dbReference>
<dbReference type="Proteomes" id="UP000468766">
    <property type="component" value="Unassembled WGS sequence"/>
</dbReference>
<evidence type="ECO:0000256" key="8">
    <source>
        <dbReference type="ARBA" id="ARBA00023235"/>
    </source>
</evidence>
<dbReference type="CDD" id="cd00311">
    <property type="entry name" value="TIM"/>
    <property type="match status" value="1"/>
</dbReference>
<proteinExistence type="inferred from homology"/>
<dbReference type="UniPathway" id="UPA00138"/>
<dbReference type="PANTHER" id="PTHR21139:SF42">
    <property type="entry name" value="TRIOSEPHOSPHATE ISOMERASE"/>
    <property type="match status" value="1"/>
</dbReference>
<dbReference type="EMBL" id="WBXO01000007">
    <property type="protein sequence ID" value="KAB2952093.1"/>
    <property type="molecule type" value="Genomic_DNA"/>
</dbReference>
<name>A0A6I0EXW1_9FIRM</name>
<dbReference type="GO" id="GO:0046166">
    <property type="term" value="P:glyceraldehyde-3-phosphate biosynthetic process"/>
    <property type="evidence" value="ECO:0007669"/>
    <property type="project" value="TreeGrafter"/>
</dbReference>
<feature type="binding site" evidence="9">
    <location>
        <position position="173"/>
    </location>
    <ligand>
        <name>substrate</name>
    </ligand>
</feature>